<reference evidence="1 2" key="1">
    <citation type="submission" date="2022-05" db="EMBL/GenBank/DDBJ databases">
        <authorList>
            <consortium name="Genoscope - CEA"/>
            <person name="William W."/>
        </authorList>
    </citation>
    <scope>NUCLEOTIDE SEQUENCE [LARGE SCALE GENOMIC DNA]</scope>
</reference>
<keyword evidence="2" id="KW-1185">Reference proteome</keyword>
<accession>A0ABN8R8Q4</accession>
<gene>
    <name evidence="1" type="ORF">PEVE_00009208</name>
</gene>
<proteinExistence type="predicted"/>
<feature type="non-terminal residue" evidence="1">
    <location>
        <position position="91"/>
    </location>
</feature>
<dbReference type="EMBL" id="CALNXI010001630">
    <property type="protein sequence ID" value="CAH3173690.1"/>
    <property type="molecule type" value="Genomic_DNA"/>
</dbReference>
<evidence type="ECO:0000313" key="1">
    <source>
        <dbReference type="EMBL" id="CAH3173690.1"/>
    </source>
</evidence>
<comment type="caution">
    <text evidence="1">The sequence shown here is derived from an EMBL/GenBank/DDBJ whole genome shotgun (WGS) entry which is preliminary data.</text>
</comment>
<protein>
    <submittedName>
        <fullName evidence="1">Uncharacterized protein</fullName>
    </submittedName>
</protein>
<evidence type="ECO:0000313" key="2">
    <source>
        <dbReference type="Proteomes" id="UP001159427"/>
    </source>
</evidence>
<organism evidence="1 2">
    <name type="scientific">Porites evermanni</name>
    <dbReference type="NCBI Taxonomy" id="104178"/>
    <lineage>
        <taxon>Eukaryota</taxon>
        <taxon>Metazoa</taxon>
        <taxon>Cnidaria</taxon>
        <taxon>Anthozoa</taxon>
        <taxon>Hexacorallia</taxon>
        <taxon>Scleractinia</taxon>
        <taxon>Fungiina</taxon>
        <taxon>Poritidae</taxon>
        <taxon>Porites</taxon>
    </lineage>
</organism>
<name>A0ABN8R8Q4_9CNID</name>
<dbReference type="Proteomes" id="UP001159427">
    <property type="component" value="Unassembled WGS sequence"/>
</dbReference>
<sequence length="91" mass="10439">MSSATWVLVFCKKDESYTAVDETKVDGSPEQGKELQAELQYFDPILSKNISQKWLVTVVETGTEKEIKRKVAEFAARLKQAKERTFLDQPR</sequence>